<keyword evidence="7" id="KW-1185">Reference proteome</keyword>
<dbReference type="SMART" id="SM00318">
    <property type="entry name" value="SNc"/>
    <property type="match status" value="1"/>
</dbReference>
<evidence type="ECO:0000313" key="7">
    <source>
        <dbReference type="Proteomes" id="UP000000233"/>
    </source>
</evidence>
<name>A4VRX1_STUS1</name>
<dbReference type="PANTHER" id="PTHR12302:SF3">
    <property type="entry name" value="SERINE_THREONINE-PROTEIN KINASE 31"/>
    <property type="match status" value="1"/>
</dbReference>
<feature type="signal peptide" evidence="4">
    <location>
        <begin position="1"/>
        <end position="34"/>
    </location>
</feature>
<dbReference type="EMBL" id="CP000304">
    <property type="protein sequence ID" value="ABP81722.1"/>
    <property type="molecule type" value="Genomic_DNA"/>
</dbReference>
<evidence type="ECO:0000313" key="6">
    <source>
        <dbReference type="EMBL" id="ABP81722.1"/>
    </source>
</evidence>
<dbReference type="GO" id="GO:0004519">
    <property type="term" value="F:endonuclease activity"/>
    <property type="evidence" value="ECO:0007669"/>
    <property type="project" value="UniProtKB-KW"/>
</dbReference>
<dbReference type="eggNOG" id="COG1525">
    <property type="taxonomic scope" value="Bacteria"/>
</dbReference>
<feature type="domain" description="TNase-like" evidence="5">
    <location>
        <begin position="35"/>
        <end position="156"/>
    </location>
</feature>
<dbReference type="HOGENOM" id="CLU_046484_7_0_6"/>
<protein>
    <submittedName>
        <fullName evidence="6">Micrococcal nuclease</fullName>
    </submittedName>
</protein>
<reference evidence="6 7" key="1">
    <citation type="journal article" date="2008" name="Proc. Natl. Acad. Sci. U.S.A.">
        <title>Nitrogen fixation island and rhizosphere competence traits in the genome of root-associated Pseudomonas stutzeri A1501.</title>
        <authorList>
            <person name="Yan Y."/>
            <person name="Yang J."/>
            <person name="Dou Y."/>
            <person name="Chen M."/>
            <person name="Ping S."/>
            <person name="Peng J."/>
            <person name="Lu W."/>
            <person name="Zhang W."/>
            <person name="Yao Z."/>
            <person name="Li H."/>
            <person name="Liu W."/>
            <person name="He S."/>
            <person name="Geng L."/>
            <person name="Zhang X."/>
            <person name="Yang F."/>
            <person name="Yu H."/>
            <person name="Zhan Y."/>
            <person name="Li D."/>
            <person name="Lin Z."/>
            <person name="Wang Y."/>
            <person name="Elmerich C."/>
            <person name="Lin M."/>
            <person name="Jin Q."/>
        </authorList>
    </citation>
    <scope>NUCLEOTIDE SEQUENCE [LARGE SCALE GENOMIC DNA]</scope>
    <source>
        <strain evidence="6 7">A1501</strain>
    </source>
</reference>
<dbReference type="PANTHER" id="PTHR12302">
    <property type="entry name" value="EBNA2 BINDING PROTEIN P100"/>
    <property type="match status" value="1"/>
</dbReference>
<organism evidence="6 7">
    <name type="scientific">Stutzerimonas stutzeri (strain A1501)</name>
    <name type="common">Pseudomonas stutzeri</name>
    <dbReference type="NCBI Taxonomy" id="379731"/>
    <lineage>
        <taxon>Bacteria</taxon>
        <taxon>Pseudomonadati</taxon>
        <taxon>Pseudomonadota</taxon>
        <taxon>Gammaproteobacteria</taxon>
        <taxon>Pseudomonadales</taxon>
        <taxon>Pseudomonadaceae</taxon>
        <taxon>Stutzerimonas</taxon>
    </lineage>
</organism>
<sequence>MISLLPSPAPTEAIAPMLRCVLAALLLTALPASAQTTDCRVIGIADGNVFSCRTAEGDRLRVRMAEIDAPELKQPYGAQARQALSGYVFGKNVQLTVQGRDDQGRTLARVRAGDTDVNAEMVRTGTAWAYRAQLKDRALLDLEAVAREFKRGLWALHKTEQQPPWEWRKEMRSARR</sequence>
<dbReference type="PROSITE" id="PS50830">
    <property type="entry name" value="TNASE_3"/>
    <property type="match status" value="1"/>
</dbReference>
<dbReference type="GO" id="GO:0016787">
    <property type="term" value="F:hydrolase activity"/>
    <property type="evidence" value="ECO:0007669"/>
    <property type="project" value="UniProtKB-KW"/>
</dbReference>
<dbReference type="SUPFAM" id="SSF50199">
    <property type="entry name" value="Staphylococcal nuclease"/>
    <property type="match status" value="1"/>
</dbReference>
<dbReference type="AlphaFoldDB" id="A4VRX1"/>
<dbReference type="Proteomes" id="UP000000233">
    <property type="component" value="Chromosome"/>
</dbReference>
<evidence type="ECO:0000256" key="4">
    <source>
        <dbReference type="SAM" id="SignalP"/>
    </source>
</evidence>
<keyword evidence="4" id="KW-0732">Signal</keyword>
<keyword evidence="3" id="KW-0378">Hydrolase</keyword>
<dbReference type="Gene3D" id="2.40.50.90">
    <property type="match status" value="1"/>
</dbReference>
<evidence type="ECO:0000256" key="1">
    <source>
        <dbReference type="ARBA" id="ARBA00022722"/>
    </source>
</evidence>
<keyword evidence="1" id="KW-0540">Nuclease</keyword>
<feature type="chain" id="PRO_5002675465" evidence="4">
    <location>
        <begin position="35"/>
        <end position="176"/>
    </location>
</feature>
<evidence type="ECO:0000256" key="2">
    <source>
        <dbReference type="ARBA" id="ARBA00022759"/>
    </source>
</evidence>
<dbReference type="InterPro" id="IPR035437">
    <property type="entry name" value="SNase_OB-fold_sf"/>
</dbReference>
<dbReference type="InterPro" id="IPR016071">
    <property type="entry name" value="Staphylococal_nuclease_OB-fold"/>
</dbReference>
<evidence type="ECO:0000256" key="3">
    <source>
        <dbReference type="ARBA" id="ARBA00022801"/>
    </source>
</evidence>
<evidence type="ECO:0000259" key="5">
    <source>
        <dbReference type="PROSITE" id="PS50830"/>
    </source>
</evidence>
<dbReference type="Pfam" id="PF00565">
    <property type="entry name" value="SNase"/>
    <property type="match status" value="1"/>
</dbReference>
<accession>A4VRX1</accession>
<gene>
    <name evidence="6" type="ordered locus">PST_4100</name>
</gene>
<dbReference type="KEGG" id="psa:PST_4100"/>
<proteinExistence type="predicted"/>
<keyword evidence="2" id="KW-0255">Endonuclease</keyword>